<dbReference type="SMART" id="SM00360">
    <property type="entry name" value="RRM"/>
    <property type="match status" value="2"/>
</dbReference>
<evidence type="ECO:0000259" key="9">
    <source>
        <dbReference type="PROSITE" id="PS50102"/>
    </source>
</evidence>
<reference evidence="10" key="1">
    <citation type="submission" date="2021-01" db="EMBL/GenBank/DDBJ databases">
        <authorList>
            <person name="Corre E."/>
            <person name="Pelletier E."/>
            <person name="Niang G."/>
            <person name="Scheremetjew M."/>
            <person name="Finn R."/>
            <person name="Kale V."/>
            <person name="Holt S."/>
            <person name="Cochrane G."/>
            <person name="Meng A."/>
            <person name="Brown T."/>
            <person name="Cohen L."/>
        </authorList>
    </citation>
    <scope>NUCLEOTIDE SEQUENCE</scope>
    <source>
        <strain evidence="10">Clade-A-BCC118000</strain>
    </source>
</reference>
<dbReference type="SUPFAM" id="SSF54791">
    <property type="entry name" value="Eukaryotic type KH-domain (KH-domain type I)"/>
    <property type="match status" value="1"/>
</dbReference>
<dbReference type="Gene3D" id="3.30.70.330">
    <property type="match status" value="2"/>
</dbReference>
<sequence length="692" mass="74627">MTDDDDGGGVGDHDVRATTATTTATDAATGVRRRSRWGADDATTTEVKKKRKSRWATEDATDDVANALVVAAAREAKERADAAQRAVQTTPTPTNSLVVGSGIFVQLPTSVLAEHSAPAEATAEVHFMFRELAQLNRRLLAGEPYDEGRNGDREPEPAPVYDANGVRVNTREVVEREKFQRRRMELLEDICRKCPTFRPPPDYRPNKRTAKLLIPVDEYPGYNFFGLIIGPRGSTQKQMQRETNTKIVIRGRGSAKGGTGAAERNNEFDHEPLHVLIEGDVQSDVDKAKAMIEKLLIPVDEDMNEHKRQQLRELALMNGTWRDESSIEAMQKRLDEELASGSIYQLPETVKKAVEATYRKDVEKLHGAGAGGTLDSAYSDFLSELGVDGRGRARRSDDNSDDDRKIYVGHLPNNATADALADAFKSIGGVQDVACIPDAALGYSCKGFAFITFATAEQAKSAATSMNGALFGDRPMEVRLKTAPREEPRRDSGSFDPDANLYVGGMTESMTEESLREIFAPYGLVQKTKLIRDHATQVPKGYGFVQMMDVSHAHAAIAALDGQYFADSTRPFIVRIAGQNGGGPTSGGGGAMGGFAPMGFVPPVAAGGFMPPAYGFQPAYDPAMAASYYGAPPVGPPYDFAMPTVELGNPDEAPPPPPDDFDAPPLPVFTADAITVLPGVAPPMPPPPKSGL</sequence>
<proteinExistence type="inferred from homology"/>
<dbReference type="InterPro" id="IPR047086">
    <property type="entry name" value="SF1-HH_sf"/>
</dbReference>
<dbReference type="InterPro" id="IPR036612">
    <property type="entry name" value="KH_dom_type_1_sf"/>
</dbReference>
<keyword evidence="7" id="KW-0539">Nucleus</keyword>
<dbReference type="InterPro" id="IPR012677">
    <property type="entry name" value="Nucleotide-bd_a/b_plait_sf"/>
</dbReference>
<keyword evidence="3 7" id="KW-0863">Zinc-finger</keyword>
<dbReference type="CDD" id="cd00590">
    <property type="entry name" value="RRM_SF"/>
    <property type="match status" value="1"/>
</dbReference>
<gene>
    <name evidence="10" type="ORF">OLUC0939_LOCUS3149</name>
</gene>
<keyword evidence="1 7" id="KW-0479">Metal-binding</keyword>
<dbReference type="PANTHER" id="PTHR11208:SF45">
    <property type="entry name" value="SPLICING FACTOR 1"/>
    <property type="match status" value="1"/>
</dbReference>
<dbReference type="PRINTS" id="PR00961">
    <property type="entry name" value="HUDSXLRNA"/>
</dbReference>
<keyword evidence="2" id="KW-0677">Repeat</keyword>
<evidence type="ECO:0000256" key="1">
    <source>
        <dbReference type="ARBA" id="ARBA00022723"/>
    </source>
</evidence>
<feature type="region of interest" description="Disordered" evidence="8">
    <location>
        <begin position="647"/>
        <end position="667"/>
    </location>
</feature>
<dbReference type="InterPro" id="IPR035979">
    <property type="entry name" value="RBD_domain_sf"/>
</dbReference>
<feature type="region of interest" description="Disordered" evidence="8">
    <location>
        <begin position="1"/>
        <end position="53"/>
    </location>
</feature>
<evidence type="ECO:0000256" key="7">
    <source>
        <dbReference type="RuleBase" id="RU367126"/>
    </source>
</evidence>
<dbReference type="Pfam" id="PF22675">
    <property type="entry name" value="KH-I_KHDC4-BBP"/>
    <property type="match status" value="1"/>
</dbReference>
<dbReference type="InterPro" id="IPR055256">
    <property type="entry name" value="KH_1_KHDC4/BBP-like"/>
</dbReference>
<keyword evidence="7" id="KW-0507">mRNA processing</keyword>
<dbReference type="GO" id="GO:0005681">
    <property type="term" value="C:spliceosomal complex"/>
    <property type="evidence" value="ECO:0007669"/>
    <property type="project" value="UniProtKB-KW"/>
</dbReference>
<dbReference type="PROSITE" id="PS50102">
    <property type="entry name" value="RRM"/>
    <property type="match status" value="2"/>
</dbReference>
<dbReference type="Pfam" id="PF00076">
    <property type="entry name" value="RRM_1"/>
    <property type="match status" value="2"/>
</dbReference>
<organism evidence="10">
    <name type="scientific">Ostreococcus sp. 'lucimarinus'</name>
    <dbReference type="NCBI Taxonomy" id="242159"/>
    <lineage>
        <taxon>Eukaryota</taxon>
        <taxon>Viridiplantae</taxon>
        <taxon>Chlorophyta</taxon>
        <taxon>Mamiellophyceae</taxon>
        <taxon>Mamiellales</taxon>
        <taxon>Bathycoccaceae</taxon>
        <taxon>Ostreococcus</taxon>
    </lineage>
</organism>
<dbReference type="Pfam" id="PF16275">
    <property type="entry name" value="SF1-HH"/>
    <property type="match status" value="1"/>
</dbReference>
<dbReference type="PANTHER" id="PTHR11208">
    <property type="entry name" value="RNA-BINDING PROTEIN RELATED"/>
    <property type="match status" value="1"/>
</dbReference>
<dbReference type="SMART" id="SM00322">
    <property type="entry name" value="KH"/>
    <property type="match status" value="1"/>
</dbReference>
<dbReference type="InterPro" id="IPR004087">
    <property type="entry name" value="KH_dom"/>
</dbReference>
<dbReference type="PROSITE" id="PS50084">
    <property type="entry name" value="KH_TYPE_1"/>
    <property type="match status" value="1"/>
</dbReference>
<dbReference type="InterPro" id="IPR045071">
    <property type="entry name" value="BBP-like"/>
</dbReference>
<dbReference type="InterPro" id="IPR032570">
    <property type="entry name" value="SF1-HH"/>
</dbReference>
<dbReference type="SUPFAM" id="SSF54928">
    <property type="entry name" value="RNA-binding domain, RBD"/>
    <property type="match status" value="1"/>
</dbReference>
<evidence type="ECO:0000256" key="6">
    <source>
        <dbReference type="PROSITE-ProRule" id="PRU00176"/>
    </source>
</evidence>
<feature type="domain" description="RRM" evidence="9">
    <location>
        <begin position="404"/>
        <end position="483"/>
    </location>
</feature>
<dbReference type="GO" id="GO:0048024">
    <property type="term" value="P:regulation of mRNA splicing, via spliceosome"/>
    <property type="evidence" value="ECO:0007669"/>
    <property type="project" value="TreeGrafter"/>
</dbReference>
<dbReference type="GO" id="GO:0000398">
    <property type="term" value="P:mRNA splicing, via spliceosome"/>
    <property type="evidence" value="ECO:0007669"/>
    <property type="project" value="UniProtKB-UniRule"/>
</dbReference>
<dbReference type="AlphaFoldDB" id="A0A7R9XRN4"/>
<protein>
    <recommendedName>
        <fullName evidence="7">Branchpoint-bridging protein</fullName>
    </recommendedName>
</protein>
<comment type="subcellular location">
    <subcellularLocation>
        <location evidence="7">Nucleus</location>
    </subcellularLocation>
</comment>
<comment type="function">
    <text evidence="7">Necessary for the splicing of pre-mRNA. Has a role in the recognition of the branch site (5'-UACUAAC-3'), the pyrimidine tract and the 3'-splice site at the 3'-end of introns.</text>
</comment>
<feature type="domain" description="RRM" evidence="9">
    <location>
        <begin position="499"/>
        <end position="579"/>
    </location>
</feature>
<accession>A0A7R9XRN4</accession>
<dbReference type="CDD" id="cd02395">
    <property type="entry name" value="KH-I_BBP"/>
    <property type="match status" value="1"/>
</dbReference>
<dbReference type="GO" id="GO:0008270">
    <property type="term" value="F:zinc ion binding"/>
    <property type="evidence" value="ECO:0007669"/>
    <property type="project" value="UniProtKB-UniRule"/>
</dbReference>
<dbReference type="GO" id="GO:0003729">
    <property type="term" value="F:mRNA binding"/>
    <property type="evidence" value="ECO:0007669"/>
    <property type="project" value="TreeGrafter"/>
</dbReference>
<evidence type="ECO:0000256" key="2">
    <source>
        <dbReference type="ARBA" id="ARBA00022737"/>
    </source>
</evidence>
<keyword evidence="7" id="KW-0508">mRNA splicing</keyword>
<evidence type="ECO:0000256" key="8">
    <source>
        <dbReference type="SAM" id="MobiDB-lite"/>
    </source>
</evidence>
<evidence type="ECO:0000313" key="10">
    <source>
        <dbReference type="EMBL" id="CAD8222425.1"/>
    </source>
</evidence>
<feature type="compositionally biased region" description="Low complexity" evidence="8">
    <location>
        <begin position="17"/>
        <end position="29"/>
    </location>
</feature>
<name>A0A7R9XRN4_9CHLO</name>
<dbReference type="InterPro" id="IPR000504">
    <property type="entry name" value="RRM_dom"/>
</dbReference>
<comment type="similarity">
    <text evidence="7">Belongs to the BBP/SF1 family.</text>
</comment>
<dbReference type="InterPro" id="IPR002343">
    <property type="entry name" value="Hud_Sxl_RNA"/>
</dbReference>
<dbReference type="EMBL" id="HBDX01003659">
    <property type="protein sequence ID" value="CAD8222425.1"/>
    <property type="molecule type" value="Transcribed_RNA"/>
</dbReference>
<dbReference type="GO" id="GO:0045131">
    <property type="term" value="F:pre-mRNA branch point binding"/>
    <property type="evidence" value="ECO:0007669"/>
    <property type="project" value="UniProtKB-UniRule"/>
</dbReference>
<dbReference type="Gene3D" id="3.30.1370.10">
    <property type="entry name" value="K Homology domain, type 1"/>
    <property type="match status" value="1"/>
</dbReference>
<evidence type="ECO:0000256" key="3">
    <source>
        <dbReference type="ARBA" id="ARBA00022771"/>
    </source>
</evidence>
<evidence type="ECO:0000256" key="5">
    <source>
        <dbReference type="ARBA" id="ARBA00022884"/>
    </source>
</evidence>
<keyword evidence="5 6" id="KW-0694">RNA-binding</keyword>
<keyword evidence="4 7" id="KW-0862">Zinc</keyword>
<dbReference type="Gene3D" id="6.10.140.1790">
    <property type="match status" value="1"/>
</dbReference>
<evidence type="ECO:0000256" key="4">
    <source>
        <dbReference type="ARBA" id="ARBA00022833"/>
    </source>
</evidence>
<keyword evidence="7" id="KW-0747">Spliceosome</keyword>